<keyword evidence="11" id="KW-1133">Transmembrane helix</keyword>
<reference evidence="14" key="1">
    <citation type="submission" date="2017-05" db="EMBL/GenBank/DDBJ databases">
        <authorList>
            <person name="Song R."/>
            <person name="Chenine A.L."/>
            <person name="Ruprecht R.M."/>
        </authorList>
    </citation>
    <scope>NUCLEOTIDE SEQUENCE</scope>
    <source>
        <strain evidence="14">ORNL</strain>
    </source>
</reference>
<evidence type="ECO:0000256" key="8">
    <source>
        <dbReference type="ARBA" id="ARBA00022840"/>
    </source>
</evidence>
<proteinExistence type="predicted"/>
<evidence type="ECO:0000259" key="12">
    <source>
        <dbReference type="PROSITE" id="PS50109"/>
    </source>
</evidence>
<dbReference type="SUPFAM" id="SSF55874">
    <property type="entry name" value="ATPase domain of HSP90 chaperone/DNA topoisomerase II/histidine kinase"/>
    <property type="match status" value="1"/>
</dbReference>
<dbReference type="EC" id="2.7.13.3" evidence="3"/>
<evidence type="ECO:0000256" key="9">
    <source>
        <dbReference type="ARBA" id="ARBA00023012"/>
    </source>
</evidence>
<dbReference type="RefSeq" id="WP_104937200.1">
    <property type="nucleotide sequence ID" value="NZ_CP021255.1"/>
</dbReference>
<dbReference type="InterPro" id="IPR036890">
    <property type="entry name" value="HATPase_C_sf"/>
</dbReference>
<dbReference type="Gene3D" id="6.10.340.10">
    <property type="match status" value="1"/>
</dbReference>
<keyword evidence="11" id="KW-0812">Transmembrane</keyword>
<dbReference type="OrthoDB" id="9781147at2"/>
<dbReference type="InterPro" id="IPR003661">
    <property type="entry name" value="HisK_dim/P_dom"/>
</dbReference>
<reference evidence="14" key="2">
    <citation type="journal article" date="2018" name="MBio">
        <title>Insights into the evolution of host association through the isolation and characterization of a novel human periodontal pathobiont, Desulfobulbus oralis.</title>
        <authorList>
            <person name="Cross K.L."/>
            <person name="Chirania P."/>
            <person name="Xiong W."/>
            <person name="Beall C.J."/>
            <person name="Elkins J.G."/>
            <person name="Giannone R.J."/>
            <person name="Griffen A.L."/>
            <person name="Guss A.M."/>
            <person name="Hettich R.L."/>
            <person name="Joshi S.S."/>
            <person name="Mokrzan E.M."/>
            <person name="Martin R.K."/>
            <person name="Zhulin I.B."/>
            <person name="Leys E.J."/>
            <person name="Podar M."/>
        </authorList>
    </citation>
    <scope>NUCLEOTIDE SEQUENCE [LARGE SCALE GENOMIC DNA]</scope>
    <source>
        <strain evidence="14">ORNL</strain>
    </source>
</reference>
<dbReference type="Proteomes" id="UP000239867">
    <property type="component" value="Chromosome"/>
</dbReference>
<feature type="transmembrane region" description="Helical" evidence="11">
    <location>
        <begin position="12"/>
        <end position="35"/>
    </location>
</feature>
<feature type="transmembrane region" description="Helical" evidence="11">
    <location>
        <begin position="154"/>
        <end position="175"/>
    </location>
</feature>
<dbReference type="Pfam" id="PF02518">
    <property type="entry name" value="HATPase_c"/>
    <property type="match status" value="1"/>
</dbReference>
<evidence type="ECO:0000259" key="13">
    <source>
        <dbReference type="PROSITE" id="PS50885"/>
    </source>
</evidence>
<keyword evidence="5" id="KW-0808">Transferase</keyword>
<dbReference type="KEGG" id="deo:CAY53_11340"/>
<dbReference type="Gene3D" id="1.10.287.130">
    <property type="match status" value="1"/>
</dbReference>
<feature type="domain" description="HAMP" evidence="13">
    <location>
        <begin position="177"/>
        <end position="229"/>
    </location>
</feature>
<accession>A0A2L1GQU5</accession>
<dbReference type="PROSITE" id="PS50109">
    <property type="entry name" value="HIS_KIN"/>
    <property type="match status" value="1"/>
</dbReference>
<dbReference type="PANTHER" id="PTHR43065:SF10">
    <property type="entry name" value="PEROXIDE STRESS-ACTIVATED HISTIDINE KINASE MAK3"/>
    <property type="match status" value="1"/>
</dbReference>
<dbReference type="SMART" id="SM00387">
    <property type="entry name" value="HATPase_c"/>
    <property type="match status" value="1"/>
</dbReference>
<name>A0A2L1GQU5_9BACT</name>
<sequence>MWLRSMSAQATLMTGTLLLLAMLLVDFFVSSLWYYQATQARLARMQDILNSFAVPLAGGQSAGPLLERVSPDGAFCLYLLDEVSQRVLAQSCPLPAHLAPSPEGSLSPLRLASHNGLFAVHLLRDRADQLPKQLIITEREGSRTVFRQVLRAQYFVLAYIGLYTLILTTLAWLSYSRRIRRPLEKLVATAECAGELEPHPFPEEQQLGELHRLSFNLNRMLRRLEQDRAALRAAAAELARKNRQLLANQQEMIRTEKLAATGRLAAGLAHEIGNPLGVVQGYLELLQAGDCSPEERAEYLTNALQETRRMHVLISTLLQTARSHGDLVLAPVAVNPLVTEFARAMRPQAMLRGIALVLHVEAEEDSVEASGDTLRQILLNGLLNAVDAIRATAADSGSIEIGTRNVEREGRNWLDICVADSGPGLAPEHAGKIFDPFFSTKAPGAGTGLGLSVSLSLVEAMGGSMAAENREQGGMALHIMLPLARTASGAAEDIPEVAGQGEP</sequence>
<evidence type="ECO:0000256" key="7">
    <source>
        <dbReference type="ARBA" id="ARBA00022777"/>
    </source>
</evidence>
<dbReference type="Gene3D" id="3.30.565.10">
    <property type="entry name" value="Histidine kinase-like ATPase, C-terminal domain"/>
    <property type="match status" value="1"/>
</dbReference>
<evidence type="ECO:0000256" key="6">
    <source>
        <dbReference type="ARBA" id="ARBA00022741"/>
    </source>
</evidence>
<keyword evidence="7" id="KW-0418">Kinase</keyword>
<dbReference type="SMART" id="SM00388">
    <property type="entry name" value="HisKA"/>
    <property type="match status" value="1"/>
</dbReference>
<keyword evidence="9" id="KW-0902">Two-component regulatory system</keyword>
<evidence type="ECO:0000256" key="1">
    <source>
        <dbReference type="ARBA" id="ARBA00000085"/>
    </source>
</evidence>
<dbReference type="PROSITE" id="PS50885">
    <property type="entry name" value="HAMP"/>
    <property type="match status" value="1"/>
</dbReference>
<evidence type="ECO:0000313" key="14">
    <source>
        <dbReference type="EMBL" id="AVD71994.1"/>
    </source>
</evidence>
<comment type="subcellular location">
    <subcellularLocation>
        <location evidence="2">Membrane</location>
    </subcellularLocation>
</comment>
<dbReference type="PANTHER" id="PTHR43065">
    <property type="entry name" value="SENSOR HISTIDINE KINASE"/>
    <property type="match status" value="1"/>
</dbReference>
<dbReference type="GO" id="GO:0016020">
    <property type="term" value="C:membrane"/>
    <property type="evidence" value="ECO:0007669"/>
    <property type="project" value="UniProtKB-SubCell"/>
</dbReference>
<evidence type="ECO:0000256" key="3">
    <source>
        <dbReference type="ARBA" id="ARBA00012438"/>
    </source>
</evidence>
<comment type="catalytic activity">
    <reaction evidence="1">
        <text>ATP + protein L-histidine = ADP + protein N-phospho-L-histidine.</text>
        <dbReference type="EC" id="2.7.13.3"/>
    </reaction>
</comment>
<dbReference type="EMBL" id="CP021255">
    <property type="protein sequence ID" value="AVD71994.1"/>
    <property type="molecule type" value="Genomic_DNA"/>
</dbReference>
<gene>
    <name evidence="14" type="ORF">CAY53_11340</name>
</gene>
<dbReference type="AlphaFoldDB" id="A0A2L1GQU5"/>
<feature type="coiled-coil region" evidence="10">
    <location>
        <begin position="217"/>
        <end position="251"/>
    </location>
</feature>
<evidence type="ECO:0000256" key="2">
    <source>
        <dbReference type="ARBA" id="ARBA00004370"/>
    </source>
</evidence>
<evidence type="ECO:0000313" key="15">
    <source>
        <dbReference type="Proteomes" id="UP000239867"/>
    </source>
</evidence>
<dbReference type="PRINTS" id="PR00344">
    <property type="entry name" value="BCTRLSENSOR"/>
</dbReference>
<evidence type="ECO:0000256" key="5">
    <source>
        <dbReference type="ARBA" id="ARBA00022679"/>
    </source>
</evidence>
<keyword evidence="10" id="KW-0175">Coiled coil</keyword>
<evidence type="ECO:0000256" key="4">
    <source>
        <dbReference type="ARBA" id="ARBA00022553"/>
    </source>
</evidence>
<dbReference type="InterPro" id="IPR003660">
    <property type="entry name" value="HAMP_dom"/>
</dbReference>
<evidence type="ECO:0000256" key="10">
    <source>
        <dbReference type="SAM" id="Coils"/>
    </source>
</evidence>
<keyword evidence="11" id="KW-0472">Membrane</keyword>
<dbReference type="CDD" id="cd00082">
    <property type="entry name" value="HisKA"/>
    <property type="match status" value="1"/>
</dbReference>
<dbReference type="InterPro" id="IPR005467">
    <property type="entry name" value="His_kinase_dom"/>
</dbReference>
<keyword evidence="4" id="KW-0597">Phosphoprotein</keyword>
<dbReference type="Pfam" id="PF00512">
    <property type="entry name" value="HisKA"/>
    <property type="match status" value="1"/>
</dbReference>
<keyword evidence="6" id="KW-0547">Nucleotide-binding</keyword>
<dbReference type="GO" id="GO:0005524">
    <property type="term" value="F:ATP binding"/>
    <property type="evidence" value="ECO:0007669"/>
    <property type="project" value="UniProtKB-KW"/>
</dbReference>
<keyword evidence="8" id="KW-0067">ATP-binding</keyword>
<keyword evidence="15" id="KW-1185">Reference proteome</keyword>
<dbReference type="GO" id="GO:0000155">
    <property type="term" value="F:phosphorelay sensor kinase activity"/>
    <property type="evidence" value="ECO:0007669"/>
    <property type="project" value="InterPro"/>
</dbReference>
<organism evidence="14 15">
    <name type="scientific">Desulfobulbus oralis</name>
    <dbReference type="NCBI Taxonomy" id="1986146"/>
    <lineage>
        <taxon>Bacteria</taxon>
        <taxon>Pseudomonadati</taxon>
        <taxon>Thermodesulfobacteriota</taxon>
        <taxon>Desulfobulbia</taxon>
        <taxon>Desulfobulbales</taxon>
        <taxon>Desulfobulbaceae</taxon>
        <taxon>Desulfobulbus</taxon>
    </lineage>
</organism>
<evidence type="ECO:0000256" key="11">
    <source>
        <dbReference type="SAM" id="Phobius"/>
    </source>
</evidence>
<protein>
    <recommendedName>
        <fullName evidence="3">histidine kinase</fullName>
        <ecNumber evidence="3">2.7.13.3</ecNumber>
    </recommendedName>
</protein>
<dbReference type="InterPro" id="IPR036097">
    <property type="entry name" value="HisK_dim/P_sf"/>
</dbReference>
<feature type="domain" description="Histidine kinase" evidence="12">
    <location>
        <begin position="267"/>
        <end position="485"/>
    </location>
</feature>
<dbReference type="InterPro" id="IPR003594">
    <property type="entry name" value="HATPase_dom"/>
</dbReference>
<dbReference type="InterPro" id="IPR004358">
    <property type="entry name" value="Sig_transdc_His_kin-like_C"/>
</dbReference>
<dbReference type="SUPFAM" id="SSF47384">
    <property type="entry name" value="Homodimeric domain of signal transducing histidine kinase"/>
    <property type="match status" value="1"/>
</dbReference>